<dbReference type="EMBL" id="JBHMAF010000200">
    <property type="protein sequence ID" value="MFB9762643.1"/>
    <property type="molecule type" value="Genomic_DNA"/>
</dbReference>
<organism evidence="1 2">
    <name type="scientific">Ectobacillus funiculus</name>
    <dbReference type="NCBI Taxonomy" id="137993"/>
    <lineage>
        <taxon>Bacteria</taxon>
        <taxon>Bacillati</taxon>
        <taxon>Bacillota</taxon>
        <taxon>Bacilli</taxon>
        <taxon>Bacillales</taxon>
        <taxon>Bacillaceae</taxon>
        <taxon>Ectobacillus</taxon>
    </lineage>
</organism>
<sequence>MGDWNKQAAPNNNAAAGQIKFAAKRREDQEFSEELSDAGERDALIKSMQELKKKK</sequence>
<proteinExistence type="predicted"/>
<evidence type="ECO:0000313" key="2">
    <source>
        <dbReference type="Proteomes" id="UP001589609"/>
    </source>
</evidence>
<dbReference type="RefSeq" id="WP_165350833.1">
    <property type="nucleotide sequence ID" value="NZ_JAPCYI010000001.1"/>
</dbReference>
<accession>A0ABV5WQA9</accession>
<evidence type="ECO:0000313" key="1">
    <source>
        <dbReference type="EMBL" id="MFB9762643.1"/>
    </source>
</evidence>
<evidence type="ECO:0008006" key="3">
    <source>
        <dbReference type="Google" id="ProtNLM"/>
    </source>
</evidence>
<protein>
    <recommendedName>
        <fullName evidence="3">YfhD family protein</fullName>
    </recommendedName>
</protein>
<gene>
    <name evidence="1" type="ORF">ACFFMS_30945</name>
</gene>
<reference evidence="1 2" key="1">
    <citation type="submission" date="2024-09" db="EMBL/GenBank/DDBJ databases">
        <authorList>
            <person name="Sun Q."/>
            <person name="Mori K."/>
        </authorList>
    </citation>
    <scope>NUCLEOTIDE SEQUENCE [LARGE SCALE GENOMIC DNA]</scope>
    <source>
        <strain evidence="1 2">JCM 11201</strain>
    </source>
</reference>
<comment type="caution">
    <text evidence="1">The sequence shown here is derived from an EMBL/GenBank/DDBJ whole genome shotgun (WGS) entry which is preliminary data.</text>
</comment>
<name>A0ABV5WQA9_9BACI</name>
<dbReference type="Proteomes" id="UP001589609">
    <property type="component" value="Unassembled WGS sequence"/>
</dbReference>
<keyword evidence="2" id="KW-1185">Reference proteome</keyword>